<reference evidence="1 2" key="2">
    <citation type="submission" date="2017-09" db="EMBL/GenBank/DDBJ databases">
        <title>Extensive intraspecific genome diversity in a model arbuscular mycorrhizal fungus.</title>
        <authorList>
            <person name="Chen E.C."/>
            <person name="Morin E."/>
            <person name="Beaudet D."/>
            <person name="Noel J."/>
            <person name="Ndikumana S."/>
            <person name="Charron P."/>
            <person name="St-Onge C."/>
            <person name="Giorgi J."/>
            <person name="Grigoriev I.V."/>
            <person name="Roux C."/>
            <person name="Martin F.M."/>
            <person name="Corradi N."/>
        </authorList>
    </citation>
    <scope>NUCLEOTIDE SEQUENCE [LARGE SCALE GENOMIC DNA]</scope>
    <source>
        <strain evidence="1 2">A5</strain>
    </source>
</reference>
<dbReference type="EMBL" id="LLXJ01008779">
    <property type="protein sequence ID" value="PKB93172.1"/>
    <property type="molecule type" value="Genomic_DNA"/>
</dbReference>
<protein>
    <submittedName>
        <fullName evidence="1">Uncharacterized protein</fullName>
    </submittedName>
</protein>
<reference evidence="1 2" key="1">
    <citation type="submission" date="2016-04" db="EMBL/GenBank/DDBJ databases">
        <title>Genome analyses suggest a sexual origin of heterokaryosis in a supposedly ancient asexual fungus.</title>
        <authorList>
            <person name="Ropars J."/>
            <person name="Sedzielewska K."/>
            <person name="Noel J."/>
            <person name="Charron P."/>
            <person name="Farinelli L."/>
            <person name="Marton T."/>
            <person name="Kruger M."/>
            <person name="Pelin A."/>
            <person name="Brachmann A."/>
            <person name="Corradi N."/>
        </authorList>
    </citation>
    <scope>NUCLEOTIDE SEQUENCE [LARGE SCALE GENOMIC DNA]</scope>
    <source>
        <strain evidence="1 2">A5</strain>
    </source>
</reference>
<proteinExistence type="predicted"/>
<comment type="caution">
    <text evidence="1">The sequence shown here is derived from an EMBL/GenBank/DDBJ whole genome shotgun (WGS) entry which is preliminary data.</text>
</comment>
<organism evidence="1 2">
    <name type="scientific">Rhizophagus irregularis</name>
    <dbReference type="NCBI Taxonomy" id="588596"/>
    <lineage>
        <taxon>Eukaryota</taxon>
        <taxon>Fungi</taxon>
        <taxon>Fungi incertae sedis</taxon>
        <taxon>Mucoromycota</taxon>
        <taxon>Glomeromycotina</taxon>
        <taxon>Glomeromycetes</taxon>
        <taxon>Glomerales</taxon>
        <taxon>Glomeraceae</taxon>
        <taxon>Rhizophagus</taxon>
    </lineage>
</organism>
<sequence>METCEYFKGVKVGFFVFFIFQPGTWKWRPVGVSRGEAGVFLDFFIFRPGTWKWRPIPAWNLEMETGEYFKGEKFQPRTWKWRPIGVSRGESGGFFVFFLIFWPEL</sequence>
<evidence type="ECO:0000313" key="2">
    <source>
        <dbReference type="Proteomes" id="UP000232722"/>
    </source>
</evidence>
<evidence type="ECO:0000313" key="1">
    <source>
        <dbReference type="EMBL" id="PKB93172.1"/>
    </source>
</evidence>
<name>A0A2N0NF15_9GLOM</name>
<dbReference type="AlphaFoldDB" id="A0A2N0NF15"/>
<accession>A0A2N0NF15</accession>
<dbReference type="VEuPathDB" id="FungiDB:RhiirFUN_010456"/>
<dbReference type="Proteomes" id="UP000232722">
    <property type="component" value="Unassembled WGS sequence"/>
</dbReference>
<gene>
    <name evidence="1" type="ORF">RhiirA5_387363</name>
</gene>